<accession>A0A9K3PJZ3</accession>
<evidence type="ECO:0000313" key="4">
    <source>
        <dbReference type="Proteomes" id="UP000693970"/>
    </source>
</evidence>
<organism evidence="3 4">
    <name type="scientific">Nitzschia inconspicua</name>
    <dbReference type="NCBI Taxonomy" id="303405"/>
    <lineage>
        <taxon>Eukaryota</taxon>
        <taxon>Sar</taxon>
        <taxon>Stramenopiles</taxon>
        <taxon>Ochrophyta</taxon>
        <taxon>Bacillariophyta</taxon>
        <taxon>Bacillariophyceae</taxon>
        <taxon>Bacillariophycidae</taxon>
        <taxon>Bacillariales</taxon>
        <taxon>Bacillariaceae</taxon>
        <taxon>Nitzschia</taxon>
    </lineage>
</organism>
<name>A0A9K3PJZ3_9STRA</name>
<evidence type="ECO:0000256" key="2">
    <source>
        <dbReference type="SAM" id="MobiDB-lite"/>
    </source>
</evidence>
<reference evidence="3" key="2">
    <citation type="submission" date="2021-04" db="EMBL/GenBank/DDBJ databases">
        <authorList>
            <person name="Podell S."/>
        </authorList>
    </citation>
    <scope>NUCLEOTIDE SEQUENCE</scope>
    <source>
        <strain evidence="3">Hildebrandi</strain>
    </source>
</reference>
<keyword evidence="1" id="KW-0175">Coiled coil</keyword>
<dbReference type="EMBL" id="JAGRRH010000018">
    <property type="protein sequence ID" value="KAG7350562.1"/>
    <property type="molecule type" value="Genomic_DNA"/>
</dbReference>
<feature type="compositionally biased region" description="Low complexity" evidence="2">
    <location>
        <begin position="76"/>
        <end position="88"/>
    </location>
</feature>
<feature type="compositionally biased region" description="Polar residues" evidence="2">
    <location>
        <begin position="171"/>
        <end position="190"/>
    </location>
</feature>
<evidence type="ECO:0000313" key="3">
    <source>
        <dbReference type="EMBL" id="KAG7350562.1"/>
    </source>
</evidence>
<feature type="compositionally biased region" description="Polar residues" evidence="2">
    <location>
        <begin position="17"/>
        <end position="31"/>
    </location>
</feature>
<feature type="coiled-coil region" evidence="1">
    <location>
        <begin position="318"/>
        <end position="345"/>
    </location>
</feature>
<dbReference type="AlphaFoldDB" id="A0A9K3PJZ3"/>
<feature type="region of interest" description="Disordered" evidence="2">
    <location>
        <begin position="156"/>
        <end position="230"/>
    </location>
</feature>
<comment type="caution">
    <text evidence="3">The sequence shown here is derived from an EMBL/GenBank/DDBJ whole genome shotgun (WGS) entry which is preliminary data.</text>
</comment>
<feature type="region of interest" description="Disordered" evidence="2">
    <location>
        <begin position="359"/>
        <end position="378"/>
    </location>
</feature>
<evidence type="ECO:0000256" key="1">
    <source>
        <dbReference type="SAM" id="Coils"/>
    </source>
</evidence>
<feature type="region of interest" description="Disordered" evidence="2">
    <location>
        <begin position="1"/>
        <end position="143"/>
    </location>
</feature>
<proteinExistence type="predicted"/>
<feature type="compositionally biased region" description="Low complexity" evidence="2">
    <location>
        <begin position="362"/>
        <end position="376"/>
    </location>
</feature>
<reference evidence="3" key="1">
    <citation type="journal article" date="2021" name="Sci. Rep.">
        <title>Diploid genomic architecture of Nitzschia inconspicua, an elite biomass production diatom.</title>
        <authorList>
            <person name="Oliver A."/>
            <person name="Podell S."/>
            <person name="Pinowska A."/>
            <person name="Traller J.C."/>
            <person name="Smith S.R."/>
            <person name="McClure R."/>
            <person name="Beliaev A."/>
            <person name="Bohutskyi P."/>
            <person name="Hill E.A."/>
            <person name="Rabines A."/>
            <person name="Zheng H."/>
            <person name="Allen L.Z."/>
            <person name="Kuo A."/>
            <person name="Grigoriev I.V."/>
            <person name="Allen A.E."/>
            <person name="Hazlebeck D."/>
            <person name="Allen E.E."/>
        </authorList>
    </citation>
    <scope>NUCLEOTIDE SEQUENCE</scope>
    <source>
        <strain evidence="3">Hildebrandi</strain>
    </source>
</reference>
<gene>
    <name evidence="3" type="ORF">IV203_009922</name>
</gene>
<dbReference type="Proteomes" id="UP000693970">
    <property type="component" value="Unassembled WGS sequence"/>
</dbReference>
<dbReference type="OrthoDB" id="47980at2759"/>
<keyword evidence="4" id="KW-1185">Reference proteome</keyword>
<sequence length="694" mass="77310">MWSFGRVTGRVEDTNPPELQQKNTPHSSSNHHPQRQYYERPMSPQQQQHKEPNIGRGRHHFNSTARTANVKHGSDSDPSSSNGNSKNSALSPRNHHPISPRQPGSPREYQRNNNKNFKAKKRFVGAKFLGSKNKKNTSDLNGVNLNETTLGIEISFEPPTSPAASLASPTGGYTNSENNRSITSKNTSLPNKHIQNRNKFKITPRNNRNQNRQRRKEDDRDPSVAKEDSLPRFPLPAISFQEYFRERQRIYKSQFMTTLLPTSTTTIVPATSQHITVTAANTWRPQGHRIPLCSVNPPATNISDALQLLHTLTVVDEESAVRQELSHLNAEITALERDRAQLEKLKISVAASKNPKLQKIVSDSPSLPQGGSSPSPNAVDWDVNVALKKDAIAKEPLPAARRMALQQQRGNCLSIHIYDARVQEMLVNKCGGKLANIQSSRLFKNDDTILTLSPDSCHPQGAATTLQQVAIVSSSVDKSTGFFLSKDSGPSVSGGYLPNRLFRRMKRCSAEEKQQPTPKIGDIKYLSTGPGDSYYAEFHSGECWWGLPVEDPELQYVFQTWDVYRVALGPLEFVEEEEGNQVDRDTKKTVLGICSWIVLGQDGRAVWKNLPTSLSQKLECRLGTRCAPVEVSLGSGGSYFVRFLDGSVDYCLPAKVARVCDRIEKRGGSITSVCLHADISHDFIIRHTELTLPR</sequence>
<protein>
    <submittedName>
        <fullName evidence="3">Uncharacterized protein</fullName>
    </submittedName>
</protein>
<feature type="compositionally biased region" description="Basic and acidic residues" evidence="2">
    <location>
        <begin position="215"/>
        <end position="230"/>
    </location>
</feature>